<sequence length="538" mass="60747">MGKLVDHSRVVLETLKDDPHSDYYNANYIRDDKGKKTFIAAQAPNTASINDFWRLIWQENVCSVVMVTNTMEGGKDRCTVYWPKEMGKSKTFGGIEVKLRTIEEFSDHVHRVLDVKQVSGGETRSVHQFHYQSWPDMGVPQYPTTLISYTQTVKHVHERITANTKGSTPMLVHCSAGVGRTGTFISLYCMLAQVIEESRVDIFGFIQKMRKDRPNMVQTADQYILIHTALVEAYMSGNTDVPVSSFEAKLSSLQERNPLTQKLNIEQEFEILNQLTPPVGPQAFKAAGLPANIDKNRFPNVLPMEKNRPCLVTKGEAGSTDYINASFLNTFIKKDVFLATQMPLPHTTGDIWRMVYDWRSPVIVMLNELDLQDKSCAQYWPNKDSVQFGPLKVSIISAETIRSDYVMRKFEIKGPKKGTLTVKQFQLMGWDGNQKRPASLAPILHLVDAVSECVRTSQVSGPIVLHCINGIGRSGVFAAIYSAAEKMITDSSVDIFQSVKRLRANRPSMIESVDQYSICYEGMAEYMKKFDEYANLDM</sequence>
<keyword evidence="3" id="KW-0378">Hydrolase</keyword>
<dbReference type="PROSITE" id="PS50055">
    <property type="entry name" value="TYR_PHOSPHATASE_PTP"/>
    <property type="match status" value="2"/>
</dbReference>
<name>A0A7M7P3A6_STRPU</name>
<dbReference type="FunFam" id="3.90.190.10:FF:000185">
    <property type="entry name" value="Predicted protein"/>
    <property type="match status" value="1"/>
</dbReference>
<evidence type="ECO:0000259" key="6">
    <source>
        <dbReference type="PROSITE" id="PS50056"/>
    </source>
</evidence>
<dbReference type="CDD" id="cd00047">
    <property type="entry name" value="PTPc"/>
    <property type="match status" value="1"/>
</dbReference>
<dbReference type="PANTHER" id="PTHR19134">
    <property type="entry name" value="RECEPTOR-TYPE TYROSINE-PROTEIN PHOSPHATASE"/>
    <property type="match status" value="1"/>
</dbReference>
<dbReference type="FunFam" id="3.90.190.10:FF:000003">
    <property type="entry name" value="receptor-type tyrosine-protein phosphatase kappa isoform X1"/>
    <property type="match status" value="1"/>
</dbReference>
<dbReference type="GO" id="GO:0007165">
    <property type="term" value="P:signal transduction"/>
    <property type="evidence" value="ECO:0000318"/>
    <property type="project" value="GO_Central"/>
</dbReference>
<evidence type="ECO:0000259" key="5">
    <source>
        <dbReference type="PROSITE" id="PS50055"/>
    </source>
</evidence>
<feature type="domain" description="Tyrosine-protein phosphatase" evidence="5">
    <location>
        <begin position="1"/>
        <end position="233"/>
    </location>
</feature>
<proteinExistence type="predicted"/>
<dbReference type="Proteomes" id="UP000007110">
    <property type="component" value="Unassembled WGS sequence"/>
</dbReference>
<dbReference type="GO" id="GO:0004725">
    <property type="term" value="F:protein tyrosine phosphatase activity"/>
    <property type="evidence" value="ECO:0000318"/>
    <property type="project" value="GO_Central"/>
</dbReference>
<keyword evidence="8" id="KW-1185">Reference proteome</keyword>
<dbReference type="PANTHER" id="PTHR19134:SF560">
    <property type="entry name" value="PROTEIN-TYROSINE-PHOSPHATASE"/>
    <property type="match status" value="1"/>
</dbReference>
<dbReference type="InterPro" id="IPR050348">
    <property type="entry name" value="Protein-Tyr_Phosphatase"/>
</dbReference>
<dbReference type="Gene3D" id="3.90.190.10">
    <property type="entry name" value="Protein tyrosine phosphatase superfamily"/>
    <property type="match status" value="2"/>
</dbReference>
<dbReference type="InParanoid" id="A0A7M7P3A6"/>
<keyword evidence="4" id="KW-0843">Virulence</keyword>
<dbReference type="RefSeq" id="XP_030845628.1">
    <property type="nucleotide sequence ID" value="XM_030989768.1"/>
</dbReference>
<dbReference type="SMART" id="SM00194">
    <property type="entry name" value="PTPc"/>
    <property type="match status" value="2"/>
</dbReference>
<dbReference type="SMART" id="SM00404">
    <property type="entry name" value="PTPc_motif"/>
    <property type="match status" value="2"/>
</dbReference>
<keyword evidence="2" id="KW-0964">Secreted</keyword>
<dbReference type="InterPro" id="IPR000387">
    <property type="entry name" value="Tyr_Pase_dom"/>
</dbReference>
<evidence type="ECO:0000313" key="8">
    <source>
        <dbReference type="Proteomes" id="UP000007110"/>
    </source>
</evidence>
<dbReference type="InterPro" id="IPR000242">
    <property type="entry name" value="PTP_cat"/>
</dbReference>
<dbReference type="PRINTS" id="PR00700">
    <property type="entry name" value="PRTYPHPHTASE"/>
</dbReference>
<dbReference type="PROSITE" id="PS00383">
    <property type="entry name" value="TYR_PHOSPHATASE_1"/>
    <property type="match status" value="2"/>
</dbReference>
<dbReference type="PROSITE" id="PS50056">
    <property type="entry name" value="TYR_PHOSPHATASE_2"/>
    <property type="match status" value="2"/>
</dbReference>
<feature type="domain" description="Tyrosine-protein phosphatase" evidence="5">
    <location>
        <begin position="265"/>
        <end position="526"/>
    </location>
</feature>
<dbReference type="GO" id="GO:0005576">
    <property type="term" value="C:extracellular region"/>
    <property type="evidence" value="ECO:0007669"/>
    <property type="project" value="UniProtKB-SubCell"/>
</dbReference>
<dbReference type="InterPro" id="IPR016130">
    <property type="entry name" value="Tyr_Pase_AS"/>
</dbReference>
<dbReference type="InterPro" id="IPR029021">
    <property type="entry name" value="Prot-tyrosine_phosphatase-like"/>
</dbReference>
<evidence type="ECO:0000256" key="2">
    <source>
        <dbReference type="ARBA" id="ARBA00022525"/>
    </source>
</evidence>
<dbReference type="AlphaFoldDB" id="A0A7M7P3A6"/>
<dbReference type="InterPro" id="IPR003595">
    <property type="entry name" value="Tyr_Pase_cat"/>
</dbReference>
<dbReference type="GeneID" id="115925679"/>
<feature type="domain" description="Tyrosine specific protein phosphatases" evidence="6">
    <location>
        <begin position="444"/>
        <end position="517"/>
    </location>
</feature>
<dbReference type="OrthoDB" id="10089785at2759"/>
<evidence type="ECO:0008006" key="9">
    <source>
        <dbReference type="Google" id="ProtNLM"/>
    </source>
</evidence>
<accession>A0A7M7P3A6</accession>
<evidence type="ECO:0000313" key="7">
    <source>
        <dbReference type="EnsemblMetazoa" id="XP_030845628"/>
    </source>
</evidence>
<evidence type="ECO:0000256" key="4">
    <source>
        <dbReference type="ARBA" id="ARBA00023026"/>
    </source>
</evidence>
<dbReference type="OMA" id="YWPESTE"/>
<reference evidence="8" key="1">
    <citation type="submission" date="2015-02" db="EMBL/GenBank/DDBJ databases">
        <title>Genome sequencing for Strongylocentrotus purpuratus.</title>
        <authorList>
            <person name="Murali S."/>
            <person name="Liu Y."/>
            <person name="Vee V."/>
            <person name="English A."/>
            <person name="Wang M."/>
            <person name="Skinner E."/>
            <person name="Han Y."/>
            <person name="Muzny D.M."/>
            <person name="Worley K.C."/>
            <person name="Gibbs R.A."/>
        </authorList>
    </citation>
    <scope>NUCLEOTIDE SEQUENCE</scope>
</reference>
<dbReference type="Pfam" id="PF00102">
    <property type="entry name" value="Y_phosphatase"/>
    <property type="match status" value="2"/>
</dbReference>
<dbReference type="PRINTS" id="PR01371">
    <property type="entry name" value="BACYPHPHTASE"/>
</dbReference>
<dbReference type="KEGG" id="spu:115925679"/>
<dbReference type="EnsemblMetazoa" id="XM_030989768">
    <property type="protein sequence ID" value="XP_030845628"/>
    <property type="gene ID" value="LOC115925679"/>
</dbReference>
<evidence type="ECO:0000256" key="3">
    <source>
        <dbReference type="ARBA" id="ARBA00022801"/>
    </source>
</evidence>
<feature type="domain" description="Tyrosine specific protein phosphatases" evidence="6">
    <location>
        <begin position="147"/>
        <end position="224"/>
    </location>
</feature>
<protein>
    <recommendedName>
        <fullName evidence="9">Protein-tyrosine-phosphatase</fullName>
    </recommendedName>
</protein>
<evidence type="ECO:0000256" key="1">
    <source>
        <dbReference type="ARBA" id="ARBA00004613"/>
    </source>
</evidence>
<organism evidence="7 8">
    <name type="scientific">Strongylocentrotus purpuratus</name>
    <name type="common">Purple sea urchin</name>
    <dbReference type="NCBI Taxonomy" id="7668"/>
    <lineage>
        <taxon>Eukaryota</taxon>
        <taxon>Metazoa</taxon>
        <taxon>Echinodermata</taxon>
        <taxon>Eleutherozoa</taxon>
        <taxon>Echinozoa</taxon>
        <taxon>Echinoidea</taxon>
        <taxon>Euechinoidea</taxon>
        <taxon>Echinacea</taxon>
        <taxon>Camarodonta</taxon>
        <taxon>Echinidea</taxon>
        <taxon>Strongylocentrotidae</taxon>
        <taxon>Strongylocentrotus</taxon>
    </lineage>
</organism>
<dbReference type="InterPro" id="IPR003546">
    <property type="entry name" value="Tyr_Pase_SptP/YopH"/>
</dbReference>
<dbReference type="SUPFAM" id="SSF52799">
    <property type="entry name" value="(Phosphotyrosine protein) phosphatases II"/>
    <property type="match status" value="2"/>
</dbReference>
<comment type="subcellular location">
    <subcellularLocation>
        <location evidence="1">Secreted</location>
    </subcellularLocation>
</comment>
<reference evidence="7" key="2">
    <citation type="submission" date="2021-01" db="UniProtKB">
        <authorList>
            <consortium name="EnsemblMetazoa"/>
        </authorList>
    </citation>
    <scope>IDENTIFICATION</scope>
</reference>